<organism evidence="6 7">
    <name type="scientific">Commensalibacter communis</name>
    <dbReference type="NCBI Taxonomy" id="2972786"/>
    <lineage>
        <taxon>Bacteria</taxon>
        <taxon>Pseudomonadati</taxon>
        <taxon>Pseudomonadota</taxon>
        <taxon>Alphaproteobacteria</taxon>
        <taxon>Acetobacterales</taxon>
        <taxon>Acetobacteraceae</taxon>
    </lineage>
</organism>
<evidence type="ECO:0000313" key="6">
    <source>
        <dbReference type="EMBL" id="CAI3933348.1"/>
    </source>
</evidence>
<evidence type="ECO:0000256" key="2">
    <source>
        <dbReference type="ARBA" id="ARBA00022946"/>
    </source>
</evidence>
<evidence type="ECO:0000256" key="4">
    <source>
        <dbReference type="SAM" id="Phobius"/>
    </source>
</evidence>
<keyword evidence="4" id="KW-0472">Membrane</keyword>
<evidence type="ECO:0000256" key="3">
    <source>
        <dbReference type="ARBA" id="ARBA00023186"/>
    </source>
</evidence>
<sequence>MAAVSKLRRFWKSVNIIRNDKGYQILLDERPVKLPQKTELYVQSPLLAEKIADEWKNISSQKEDYFSFNDLPMTQITATMIEKISPTHDIYIDALLPYVNGDLLCYFADQPKKLVIQQQEKWIPLIHWIEKTFQTKLKTTQGIMPIVQEPKVTNLFESYLSNLDSVELTYFAIIVPLLGSMILSIALKNERITVQEAFNLAYLDEIIQAEIWGHDTEQQAKLDKIQIDIQDAYNFYCFAHNV</sequence>
<dbReference type="InterPro" id="IPR023335">
    <property type="entry name" value="ATP12_ortho_dom_sf"/>
</dbReference>
<dbReference type="Gene3D" id="1.10.3580.10">
    <property type="entry name" value="ATP12 ATPase"/>
    <property type="match status" value="1"/>
</dbReference>
<keyword evidence="3" id="KW-0143">Chaperone</keyword>
<dbReference type="PANTHER" id="PTHR21013:SF10">
    <property type="entry name" value="ATP SYNTHASE MITOCHONDRIAL F1 COMPLEX ASSEMBLY FACTOR 2"/>
    <property type="match status" value="1"/>
</dbReference>
<dbReference type="Proteomes" id="UP001154255">
    <property type="component" value="Unassembled WGS sequence"/>
</dbReference>
<proteinExistence type="inferred from homology"/>
<gene>
    <name evidence="5" type="ORF">R53529_LOCUS323</name>
    <name evidence="6" type="ORF">R53530_LOCUS778</name>
</gene>
<keyword evidence="4" id="KW-1133">Transmembrane helix</keyword>
<dbReference type="Gene3D" id="3.30.2180.10">
    <property type="entry name" value="ATP12-like"/>
    <property type="match status" value="1"/>
</dbReference>
<dbReference type="RefSeq" id="WP_271788774.1">
    <property type="nucleotide sequence ID" value="NZ_CAMXCM010000001.1"/>
</dbReference>
<dbReference type="PANTHER" id="PTHR21013">
    <property type="entry name" value="ATP SYNTHASE MITOCHONDRIAL F1 COMPLEX ASSEMBLY FACTOR 2/ATP12 PROTEIN, MITOCHONDRIAL PRECURSOR"/>
    <property type="match status" value="1"/>
</dbReference>
<dbReference type="AlphaFoldDB" id="A0A9W4TNH0"/>
<dbReference type="SUPFAM" id="SSF160909">
    <property type="entry name" value="ATP12-like"/>
    <property type="match status" value="1"/>
</dbReference>
<reference evidence="6" key="1">
    <citation type="submission" date="2022-10" db="EMBL/GenBank/DDBJ databases">
        <authorList>
            <person name="Botero Cardona J."/>
        </authorList>
    </citation>
    <scope>NUCLEOTIDE SEQUENCE</scope>
    <source>
        <strain evidence="6">LMG 31819</strain>
        <strain evidence="5">R-53529</strain>
    </source>
</reference>
<evidence type="ECO:0000313" key="8">
    <source>
        <dbReference type="Proteomes" id="UP001154259"/>
    </source>
</evidence>
<dbReference type="InterPro" id="IPR042272">
    <property type="entry name" value="ATP12_ATP_synth-F1-assembly_N"/>
</dbReference>
<dbReference type="Pfam" id="PF07542">
    <property type="entry name" value="ATP12"/>
    <property type="match status" value="1"/>
</dbReference>
<evidence type="ECO:0000313" key="5">
    <source>
        <dbReference type="EMBL" id="CAI3927539.1"/>
    </source>
</evidence>
<dbReference type="Proteomes" id="UP001154259">
    <property type="component" value="Unassembled WGS sequence"/>
</dbReference>
<feature type="transmembrane region" description="Helical" evidence="4">
    <location>
        <begin position="168"/>
        <end position="187"/>
    </location>
</feature>
<name>A0A9W4TNH0_9PROT</name>
<dbReference type="GO" id="GO:0043461">
    <property type="term" value="P:proton-transporting ATP synthase complex assembly"/>
    <property type="evidence" value="ECO:0007669"/>
    <property type="project" value="InterPro"/>
</dbReference>
<keyword evidence="8" id="KW-1185">Reference proteome</keyword>
<protein>
    <submittedName>
        <fullName evidence="5 6">Mitochondrial FoF1-type ATP synthase assembly chaperone ATP12 (Atp12)</fullName>
    </submittedName>
</protein>
<dbReference type="InterPro" id="IPR011419">
    <property type="entry name" value="ATP12_ATP_synth-F1-assembly"/>
</dbReference>
<keyword evidence="2" id="KW-0809">Transit peptide</keyword>
<comment type="similarity">
    <text evidence="1">Belongs to the ATP12 family.</text>
</comment>
<keyword evidence="4" id="KW-0812">Transmembrane</keyword>
<evidence type="ECO:0000256" key="1">
    <source>
        <dbReference type="ARBA" id="ARBA00008231"/>
    </source>
</evidence>
<comment type="caution">
    <text evidence="6">The sequence shown here is derived from an EMBL/GenBank/DDBJ whole genome shotgun (WGS) entry which is preliminary data.</text>
</comment>
<accession>A0A9W4TNH0</accession>
<dbReference type="EMBL" id="CAMXCM010000001">
    <property type="protein sequence ID" value="CAI3933348.1"/>
    <property type="molecule type" value="Genomic_DNA"/>
</dbReference>
<evidence type="ECO:0000313" key="7">
    <source>
        <dbReference type="Proteomes" id="UP001154255"/>
    </source>
</evidence>
<dbReference type="EMBL" id="CAMXCS010000001">
    <property type="protein sequence ID" value="CAI3927539.1"/>
    <property type="molecule type" value="Genomic_DNA"/>
</dbReference>